<dbReference type="PANTHER" id="PTHR23325:SF1">
    <property type="entry name" value="SERUM RESPONSE FACTOR-BINDING PROTEIN 1"/>
    <property type="match status" value="1"/>
</dbReference>
<dbReference type="InterPro" id="IPR015158">
    <property type="entry name" value="Bud22_dom"/>
</dbReference>
<dbReference type="STRING" id="1266660.A0A1G4JVR5"/>
<dbReference type="GO" id="GO:0005634">
    <property type="term" value="C:nucleus"/>
    <property type="evidence" value="ECO:0007669"/>
    <property type="project" value="EnsemblFungi"/>
</dbReference>
<feature type="compositionally biased region" description="Basic residues" evidence="2">
    <location>
        <begin position="386"/>
        <end position="396"/>
    </location>
</feature>
<evidence type="ECO:0000256" key="1">
    <source>
        <dbReference type="ARBA" id="ARBA00023054"/>
    </source>
</evidence>
<feature type="compositionally biased region" description="Low complexity" evidence="2">
    <location>
        <begin position="481"/>
        <end position="490"/>
    </location>
</feature>
<dbReference type="PANTHER" id="PTHR23325">
    <property type="entry name" value="SERUM RESPONSE FACTOR-BINDING"/>
    <property type="match status" value="1"/>
</dbReference>
<dbReference type="Proteomes" id="UP000190274">
    <property type="component" value="Chromosome G"/>
</dbReference>
<organism evidence="4 5">
    <name type="scientific">Lachancea dasiensis</name>
    <dbReference type="NCBI Taxonomy" id="1072105"/>
    <lineage>
        <taxon>Eukaryota</taxon>
        <taxon>Fungi</taxon>
        <taxon>Dikarya</taxon>
        <taxon>Ascomycota</taxon>
        <taxon>Saccharomycotina</taxon>
        <taxon>Saccharomycetes</taxon>
        <taxon>Saccharomycetales</taxon>
        <taxon>Saccharomycetaceae</taxon>
        <taxon>Lachancea</taxon>
    </lineage>
</organism>
<proteinExistence type="predicted"/>
<dbReference type="Pfam" id="PF09073">
    <property type="entry name" value="BUD22"/>
    <property type="match status" value="1"/>
</dbReference>
<name>A0A1G4JVR5_9SACH</name>
<feature type="domain" description="Bud22" evidence="3">
    <location>
        <begin position="80"/>
        <end position="490"/>
    </location>
</feature>
<keyword evidence="1" id="KW-0175">Coiled coil</keyword>
<accession>A0A1G4JVR5</accession>
<keyword evidence="5" id="KW-1185">Reference proteome</keyword>
<dbReference type="EMBL" id="LT598457">
    <property type="protein sequence ID" value="SCU94972.1"/>
    <property type="molecule type" value="Genomic_DNA"/>
</dbReference>
<evidence type="ECO:0000313" key="4">
    <source>
        <dbReference type="EMBL" id="SCU94972.1"/>
    </source>
</evidence>
<dbReference type="GO" id="GO:0030490">
    <property type="term" value="P:maturation of SSU-rRNA"/>
    <property type="evidence" value="ECO:0007669"/>
    <property type="project" value="EnsemblFungi"/>
</dbReference>
<evidence type="ECO:0000256" key="2">
    <source>
        <dbReference type="SAM" id="MobiDB-lite"/>
    </source>
</evidence>
<feature type="region of interest" description="Disordered" evidence="2">
    <location>
        <begin position="233"/>
        <end position="490"/>
    </location>
</feature>
<feature type="compositionally biased region" description="Acidic residues" evidence="2">
    <location>
        <begin position="306"/>
        <end position="316"/>
    </location>
</feature>
<protein>
    <submittedName>
        <fullName evidence="4">LADA_0G12618g1_1</fullName>
    </submittedName>
</protein>
<dbReference type="InterPro" id="IPR037393">
    <property type="entry name" value="Bud22/SRFB1"/>
</dbReference>
<feature type="compositionally biased region" description="Basic residues" evidence="2">
    <location>
        <begin position="334"/>
        <end position="345"/>
    </location>
</feature>
<reference evidence="5" key="1">
    <citation type="submission" date="2016-03" db="EMBL/GenBank/DDBJ databases">
        <authorList>
            <person name="Devillers H."/>
        </authorList>
    </citation>
    <scope>NUCLEOTIDE SEQUENCE [LARGE SCALE GENOMIC DNA]</scope>
</reference>
<evidence type="ECO:0000313" key="5">
    <source>
        <dbReference type="Proteomes" id="UP000190274"/>
    </source>
</evidence>
<feature type="compositionally biased region" description="Basic and acidic residues" evidence="2">
    <location>
        <begin position="414"/>
        <end position="444"/>
    </location>
</feature>
<gene>
    <name evidence="4" type="ORF">LADA_0G12618G</name>
</gene>
<dbReference type="OrthoDB" id="3364872at2759"/>
<sequence length="490" mass="55734">MPKENLIFKLDNLEYQYHHLNNSLAGFQPRLKNTAKTYNAKGKKTSKKISKLLESSRIEDVSRELDSLRAEIIQKKAFYLEKKLTSSLEKTLQQQYASLLKKPTEKNEDKLKALTELDNRHSIPAFAKLFSRSKTCKLVIARLAPTKALKENPPKWFAKSEYFQTFQDKSSTYNPGRVWNQVVLPTRGCEKLLSQAMAGQKVKELLAAFDSGMDLFLNVRKAKEIEQPTAAIGASVPAFNESSSDSASESESESEKEDSKFSEGATDNIDEEEIMRQYEGMLVASDEEEGDSDAPALDPSINYNEVTDEEPSESETEYNVPLSDEEGDEEPPNKKHKKDKSKKSDKKGEKNANLPELMTGYYSGDSDEDFSEDEVAARQIATEPKRKNRRGQRARQKIWEKKFGKTANHVQKRMAQEQSERQQRQVEYEQRAAKRAAKAQEREAAQALAQPSKGKEEKPKDMPMHPSWEAKKKAEEKQKAAKFQGKKIVF</sequence>
<dbReference type="GO" id="GO:0030686">
    <property type="term" value="C:90S preribosome"/>
    <property type="evidence" value="ECO:0007669"/>
    <property type="project" value="EnsemblFungi"/>
</dbReference>
<dbReference type="AlphaFoldDB" id="A0A1G4JVR5"/>
<feature type="compositionally biased region" description="Acidic residues" evidence="2">
    <location>
        <begin position="365"/>
        <end position="374"/>
    </location>
</feature>
<feature type="compositionally biased region" description="Basic and acidic residues" evidence="2">
    <location>
        <begin position="453"/>
        <end position="479"/>
    </location>
</feature>
<evidence type="ECO:0000259" key="3">
    <source>
        <dbReference type="Pfam" id="PF09073"/>
    </source>
</evidence>